<comment type="caution">
    <text evidence="2">The sequence shown here is derived from an EMBL/GenBank/DDBJ whole genome shotgun (WGS) entry which is preliminary data.</text>
</comment>
<dbReference type="OrthoDB" id="2387460at2759"/>
<evidence type="ECO:0000313" key="2">
    <source>
        <dbReference type="EMBL" id="OMJ16713.1"/>
    </source>
</evidence>
<protein>
    <submittedName>
        <fullName evidence="2">Uncharacterized protein</fullName>
    </submittedName>
</protein>
<dbReference type="Proteomes" id="UP000187283">
    <property type="component" value="Unassembled WGS sequence"/>
</dbReference>
<feature type="compositionally biased region" description="Polar residues" evidence="1">
    <location>
        <begin position="67"/>
        <end position="81"/>
    </location>
</feature>
<dbReference type="AlphaFoldDB" id="A0A1R1XQ12"/>
<organism evidence="2 3">
    <name type="scientific">Smittium culicis</name>
    <dbReference type="NCBI Taxonomy" id="133412"/>
    <lineage>
        <taxon>Eukaryota</taxon>
        <taxon>Fungi</taxon>
        <taxon>Fungi incertae sedis</taxon>
        <taxon>Zoopagomycota</taxon>
        <taxon>Kickxellomycotina</taxon>
        <taxon>Harpellomycetes</taxon>
        <taxon>Harpellales</taxon>
        <taxon>Legeriomycetaceae</taxon>
        <taxon>Smittium</taxon>
    </lineage>
</organism>
<evidence type="ECO:0000313" key="3">
    <source>
        <dbReference type="Proteomes" id="UP000187283"/>
    </source>
</evidence>
<name>A0A1R1XQ12_9FUNG</name>
<dbReference type="STRING" id="133412.A0A1R1XQ12"/>
<feature type="region of interest" description="Disordered" evidence="1">
    <location>
        <begin position="57"/>
        <end position="112"/>
    </location>
</feature>
<evidence type="ECO:0000256" key="1">
    <source>
        <dbReference type="SAM" id="MobiDB-lite"/>
    </source>
</evidence>
<proteinExistence type="predicted"/>
<gene>
    <name evidence="2" type="ORF">AYI70_g6429</name>
</gene>
<keyword evidence="3" id="KW-1185">Reference proteome</keyword>
<feature type="compositionally biased region" description="Low complexity" evidence="1">
    <location>
        <begin position="82"/>
        <end position="109"/>
    </location>
</feature>
<reference evidence="2 3" key="1">
    <citation type="submission" date="2017-01" db="EMBL/GenBank/DDBJ databases">
        <authorList>
            <person name="Mah S.A."/>
            <person name="Swanson W.J."/>
            <person name="Moy G.W."/>
            <person name="Vacquier V.D."/>
        </authorList>
    </citation>
    <scope>NUCLEOTIDE SEQUENCE [LARGE SCALE GENOMIC DNA]</scope>
    <source>
        <strain evidence="2 3">GSMNP</strain>
    </source>
</reference>
<sequence>MKTRVWTPPKIQKSFFASAMRALMSKIAAKITQARLDNLHKRLELLEKPTQLAESDIKSLTFRRRQQSTIPKDTDSSNTVKSPSSAAATTAESSTRPTTAESSTRPTTANQIFAGEVEATEMGHNRYSERLPCRVPPIYVQIGMVQDSRQTMGLGRSGEDDPEEFGELHWESSINVGRSTSWKADATPTTRAQKPSSVNIEFMDIDSNFGETSNPEPALLEESANFMERSLVLARDAGAGDIYQPQRLRLRNSSRTQLLLRYTEPQGRETAYQHKGTVGDVLCTEVQECGGSISVIILKKTTTLSYFKKFGGTTSPELLELTEKILYHCFKTKTRFQVTYVSYVLDPADAPSRLTFQNEWYLSQEKSSVLKSKYGTHDVEIFASPQNWKLDQYYNNIRQSVLLPTLEPNSTGSFKGPPRESHNDYNHTNVEIRDLVPRTDGTIDFTATSISNKNSSSGPKKREITAFGKQALEFDGLEDQRRFLKTQGLGNYAIDFVVSNERRVRRRCKIDDQRSHIEKGVLNLVIVAPKEKRGGLPVEKTCQINHHADIILFRVNEYIAYKEKESFNPCPTPYINNSNWSVHRHIRYVKDTSKPLSVDSVTRYIHSLSNLIRRDPEAPIPKGREIGDTLASNARVSTEYIIHRIFGQNNTIYDKYY</sequence>
<dbReference type="EMBL" id="LSSN01002248">
    <property type="protein sequence ID" value="OMJ16713.1"/>
    <property type="molecule type" value="Genomic_DNA"/>
</dbReference>
<accession>A0A1R1XQ12</accession>